<dbReference type="OrthoDB" id="9610963at2759"/>
<evidence type="ECO:0008006" key="6">
    <source>
        <dbReference type="Google" id="ProtNLM"/>
    </source>
</evidence>
<protein>
    <recommendedName>
        <fullName evidence="6">60S ribosomal protein L5</fullName>
    </recommendedName>
</protein>
<keyword evidence="3" id="KW-0687">Ribonucleoprotein</keyword>
<dbReference type="GO" id="GO:0003735">
    <property type="term" value="F:structural constituent of ribosome"/>
    <property type="evidence" value="ECO:0007669"/>
    <property type="project" value="InterPro"/>
</dbReference>
<dbReference type="SUPFAM" id="SSF53137">
    <property type="entry name" value="Translational machinery components"/>
    <property type="match status" value="1"/>
</dbReference>
<dbReference type="GO" id="GO:0000027">
    <property type="term" value="P:ribosomal large subunit assembly"/>
    <property type="evidence" value="ECO:0007669"/>
    <property type="project" value="TreeGrafter"/>
</dbReference>
<dbReference type="GeneTree" id="ENSGT00950000183210"/>
<dbReference type="PANTHER" id="PTHR23410:SF24">
    <property type="entry name" value="LARGE RIBOSOMAL SUBUNIT PROTEIN UL18"/>
    <property type="match status" value="1"/>
</dbReference>
<proteinExistence type="inferred from homology"/>
<dbReference type="GO" id="GO:0022625">
    <property type="term" value="C:cytosolic large ribosomal subunit"/>
    <property type="evidence" value="ECO:0007669"/>
    <property type="project" value="TreeGrafter"/>
</dbReference>
<reference evidence="4" key="3">
    <citation type="submission" date="2025-09" db="UniProtKB">
        <authorList>
            <consortium name="Ensembl"/>
        </authorList>
    </citation>
    <scope>IDENTIFICATION</scope>
</reference>
<sequence length="59" mass="7350">MGFVKVVKNKAYFKRYQVKFRRRREGKTDYYKCLVIQDKNKYDTPKYRMIVHVTNRDII</sequence>
<dbReference type="GO" id="GO:0008097">
    <property type="term" value="F:5S rRNA binding"/>
    <property type="evidence" value="ECO:0007669"/>
    <property type="project" value="InterPro"/>
</dbReference>
<reference evidence="4" key="2">
    <citation type="submission" date="2025-08" db="UniProtKB">
        <authorList>
            <consortium name="Ensembl"/>
        </authorList>
    </citation>
    <scope>IDENTIFICATION</scope>
</reference>
<keyword evidence="5" id="KW-1185">Reference proteome</keyword>
<evidence type="ECO:0000313" key="4">
    <source>
        <dbReference type="Ensembl" id="ENSSVLP00005000663.1"/>
    </source>
</evidence>
<evidence type="ECO:0000256" key="1">
    <source>
        <dbReference type="ARBA" id="ARBA00007116"/>
    </source>
</evidence>
<keyword evidence="2" id="KW-0689">Ribosomal protein</keyword>
<dbReference type="PANTHER" id="PTHR23410">
    <property type="entry name" value="RIBOSOMAL PROTEIN L5-RELATED"/>
    <property type="match status" value="1"/>
</dbReference>
<dbReference type="Ensembl" id="ENSSVLT00005000741.1">
    <property type="protein sequence ID" value="ENSSVLP00005000663.1"/>
    <property type="gene ID" value="ENSSVLG00005000593.1"/>
</dbReference>
<reference evidence="4" key="1">
    <citation type="submission" date="2020-06" db="EMBL/GenBank/DDBJ databases">
        <authorList>
            <consortium name="Wellcome Sanger Institute Data Sharing"/>
        </authorList>
    </citation>
    <scope>NUCLEOTIDE SEQUENCE [LARGE SCALE GENOMIC DNA]</scope>
</reference>
<accession>A0A8D2ADE1</accession>
<name>A0A8D2ADE1_SCIVU</name>
<comment type="similarity">
    <text evidence="1">Belongs to the universal ribosomal protein uL18 family.</text>
</comment>
<evidence type="ECO:0000256" key="3">
    <source>
        <dbReference type="ARBA" id="ARBA00023274"/>
    </source>
</evidence>
<dbReference type="GO" id="GO:0006412">
    <property type="term" value="P:translation"/>
    <property type="evidence" value="ECO:0007669"/>
    <property type="project" value="InterPro"/>
</dbReference>
<dbReference type="InterPro" id="IPR005485">
    <property type="entry name" value="Rbsml_uL18_euk_arch"/>
</dbReference>
<dbReference type="Gene3D" id="3.30.420.100">
    <property type="match status" value="1"/>
</dbReference>
<dbReference type="Proteomes" id="UP000694564">
    <property type="component" value="Chromosome 1"/>
</dbReference>
<evidence type="ECO:0000313" key="5">
    <source>
        <dbReference type="Proteomes" id="UP000694564"/>
    </source>
</evidence>
<dbReference type="AlphaFoldDB" id="A0A8D2ADE1"/>
<dbReference type="Pfam" id="PF17144">
    <property type="entry name" value="Ribosomal_L5e"/>
    <property type="match status" value="1"/>
</dbReference>
<organism evidence="4 5">
    <name type="scientific">Sciurus vulgaris</name>
    <name type="common">Eurasian red squirrel</name>
    <dbReference type="NCBI Taxonomy" id="55149"/>
    <lineage>
        <taxon>Eukaryota</taxon>
        <taxon>Metazoa</taxon>
        <taxon>Chordata</taxon>
        <taxon>Craniata</taxon>
        <taxon>Vertebrata</taxon>
        <taxon>Euteleostomi</taxon>
        <taxon>Mammalia</taxon>
        <taxon>Eutheria</taxon>
        <taxon>Euarchontoglires</taxon>
        <taxon>Glires</taxon>
        <taxon>Rodentia</taxon>
        <taxon>Sciuromorpha</taxon>
        <taxon>Sciuridae</taxon>
        <taxon>Sciurinae</taxon>
        <taxon>Sciurini</taxon>
        <taxon>Sciurus</taxon>
    </lineage>
</organism>
<evidence type="ECO:0000256" key="2">
    <source>
        <dbReference type="ARBA" id="ARBA00022980"/>
    </source>
</evidence>